<gene>
    <name evidence="2" type="ORF">AYP45_14815</name>
</gene>
<keyword evidence="1" id="KW-0175">Coiled coil</keyword>
<protein>
    <recommendedName>
        <fullName evidence="4">DUF4878 domain-containing protein</fullName>
    </recommendedName>
</protein>
<dbReference type="EMBL" id="AYTS01000147">
    <property type="protein sequence ID" value="OOP55417.1"/>
    <property type="molecule type" value="Genomic_DNA"/>
</dbReference>
<name>A0A1V4AQN2_9BACT</name>
<evidence type="ECO:0008006" key="4">
    <source>
        <dbReference type="Google" id="ProtNLM"/>
    </source>
</evidence>
<dbReference type="AlphaFoldDB" id="A0A1V4AQN2"/>
<comment type="caution">
    <text evidence="2">The sequence shown here is derived from an EMBL/GenBank/DDBJ whole genome shotgun (WGS) entry which is preliminary data.</text>
</comment>
<accession>A0A1V4AQN2</accession>
<evidence type="ECO:0000256" key="1">
    <source>
        <dbReference type="SAM" id="Coils"/>
    </source>
</evidence>
<evidence type="ECO:0000313" key="2">
    <source>
        <dbReference type="EMBL" id="OOP55417.1"/>
    </source>
</evidence>
<evidence type="ECO:0000313" key="3">
    <source>
        <dbReference type="Proteomes" id="UP000189681"/>
    </source>
</evidence>
<dbReference type="Proteomes" id="UP000189681">
    <property type="component" value="Unassembled WGS sequence"/>
</dbReference>
<dbReference type="PROSITE" id="PS51257">
    <property type="entry name" value="PROKAR_LIPOPROTEIN"/>
    <property type="match status" value="1"/>
</dbReference>
<feature type="coiled-coil region" evidence="1">
    <location>
        <begin position="147"/>
        <end position="174"/>
    </location>
</feature>
<proteinExistence type="predicted"/>
<sequence length="223" mass="25379">MILGRLHWGCICLALLISIFTSGCRKDKSPQEVAQCFWDAMKVQDIENSRKYSTTSTRTLIDASSEQFKDSVVTFGKIVIDGDLTTIDTTVRTQKHGTETSVPFQTILIHENGEWRVDYAQTRETIKAEDSFSGITKNVQEFGEKLSKRMDEALEEIKQKMPEYEEKMKKLGDVASKKVDEALQRSMEEIKKGMEKLGGILDEFLKKEEDNDKEKKPEGGVKL</sequence>
<reference evidence="2 3" key="1">
    <citation type="journal article" date="2017" name="Water Res.">
        <title>Discovery and metagenomic analysis of an anammox bacterial enrichment related to Candidatus "Brocadia caroliniensis" in a full-scale glycerol-fed nitritation-denitritation separate centrate treatment process.</title>
        <authorList>
            <person name="Park H."/>
            <person name="Brotto A.C."/>
            <person name="van Loosdrecht M.C."/>
            <person name="Chandran K."/>
        </authorList>
    </citation>
    <scope>NUCLEOTIDE SEQUENCE [LARGE SCALE GENOMIC DNA]</scope>
    <source>
        <strain evidence="2">26THWARD</strain>
    </source>
</reference>
<organism evidence="2 3">
    <name type="scientific">Candidatus Brocadia carolinensis</name>
    <dbReference type="NCBI Taxonomy" id="1004156"/>
    <lineage>
        <taxon>Bacteria</taxon>
        <taxon>Pseudomonadati</taxon>
        <taxon>Planctomycetota</taxon>
        <taxon>Candidatus Brocadiia</taxon>
        <taxon>Candidatus Brocadiales</taxon>
        <taxon>Candidatus Brocadiaceae</taxon>
        <taxon>Candidatus Brocadia</taxon>
    </lineage>
</organism>